<evidence type="ECO:0000313" key="2">
    <source>
        <dbReference type="Proteomes" id="UP000323439"/>
    </source>
</evidence>
<keyword evidence="2" id="KW-1185">Reference proteome</keyword>
<dbReference type="STRING" id="230361.sm9_2170"/>
<evidence type="ECO:0000313" key="1">
    <source>
        <dbReference type="EMBL" id="SDA53813.1"/>
    </source>
</evidence>
<accession>A0A1G5W6U4</accession>
<name>A0A1G5W6U4_9EURY</name>
<dbReference type="AlphaFoldDB" id="A0A1G5W6U4"/>
<reference evidence="1 2" key="1">
    <citation type="submission" date="2016-10" db="EMBL/GenBank/DDBJ databases">
        <authorList>
            <person name="Varghese N."/>
            <person name="Submissions S."/>
        </authorList>
    </citation>
    <scope>NUCLEOTIDE SEQUENCE [LARGE SCALE GENOMIC DNA]</scope>
    <source>
        <strain evidence="1 2">DSM 16643</strain>
    </source>
</reference>
<dbReference type="EMBL" id="FMXB01000008">
    <property type="protein sequence ID" value="SDA53813.1"/>
    <property type="molecule type" value="Genomic_DNA"/>
</dbReference>
<dbReference type="OrthoDB" id="73747at2157"/>
<organism evidence="1 2">
    <name type="scientific">Methanobrevibacter millerae</name>
    <dbReference type="NCBI Taxonomy" id="230361"/>
    <lineage>
        <taxon>Archaea</taxon>
        <taxon>Methanobacteriati</taxon>
        <taxon>Methanobacteriota</taxon>
        <taxon>Methanomada group</taxon>
        <taxon>Methanobacteria</taxon>
        <taxon>Methanobacteriales</taxon>
        <taxon>Methanobacteriaceae</taxon>
        <taxon>Methanobrevibacter</taxon>
    </lineage>
</organism>
<proteinExistence type="predicted"/>
<gene>
    <name evidence="1" type="ORF">SAMN02910315_01186</name>
</gene>
<dbReference type="Pfam" id="PF09870">
    <property type="entry name" value="DUF2097"/>
    <property type="match status" value="1"/>
</dbReference>
<dbReference type="InterPro" id="IPR019208">
    <property type="entry name" value="DUF2097"/>
</dbReference>
<sequence length="97" mass="11268">MKKLELSVDEAVNYLKENVKIHDNLEIAYNRIFAEGEVLNVDFSKYFGKPGFKMLMSLDETHLNPTIEIDIYEIQEDLIEFTHYPQDDGEVVDVTVV</sequence>
<dbReference type="Proteomes" id="UP000323439">
    <property type="component" value="Unassembled WGS sequence"/>
</dbReference>
<dbReference type="RefSeq" id="WP_149731752.1">
    <property type="nucleotide sequence ID" value="NZ_FMXB01000008.1"/>
</dbReference>
<protein>
    <submittedName>
        <fullName evidence="1">Uncharacterized protein</fullName>
    </submittedName>
</protein>